<reference evidence="2 3" key="1">
    <citation type="journal article" date="2012" name="Genome Biol.">
        <title>Genome and low-iron response of an oceanic diatom adapted to chronic iron limitation.</title>
        <authorList>
            <person name="Lommer M."/>
            <person name="Specht M."/>
            <person name="Roy A.S."/>
            <person name="Kraemer L."/>
            <person name="Andreson R."/>
            <person name="Gutowska M.A."/>
            <person name="Wolf J."/>
            <person name="Bergner S.V."/>
            <person name="Schilhabel M.B."/>
            <person name="Klostermeier U.C."/>
            <person name="Beiko R.G."/>
            <person name="Rosenstiel P."/>
            <person name="Hippler M."/>
            <person name="Laroche J."/>
        </authorList>
    </citation>
    <scope>NUCLEOTIDE SEQUENCE [LARGE SCALE GENOMIC DNA]</scope>
    <source>
        <strain evidence="2 3">CCMP1005</strain>
    </source>
</reference>
<feature type="compositionally biased region" description="Basic and acidic residues" evidence="1">
    <location>
        <begin position="10"/>
        <end position="25"/>
    </location>
</feature>
<feature type="region of interest" description="Disordered" evidence="1">
    <location>
        <begin position="235"/>
        <end position="259"/>
    </location>
</feature>
<comment type="caution">
    <text evidence="2">The sequence shown here is derived from an EMBL/GenBank/DDBJ whole genome shotgun (WGS) entry which is preliminary data.</text>
</comment>
<protein>
    <submittedName>
        <fullName evidence="2">Uncharacterized protein</fullName>
    </submittedName>
</protein>
<sequence>ISSQAQPTGRRVEELGLDGADSRQEARAQNGDMLSSLHGHSRAVVGPGTGGWLGPFQQTDMGQFFRGQVVSYSSAWAAWSSSAISTKTSNSNGSSDAWLVLGEYSPDFAIVGFRRRRRLAKVTRDSGKTARDWVASTSEPTNRRPTMHRWLFEVDGGHGPTQWTCRRVEGTRPSRIDPVVAPNTARVSEKVTQKKSSSGAGAQSIGRGPRHTRISSLITIVNDDRKSGAFQIMLQHPDDRSGGCNCPQDAGTHSKSQPPERLHYYVRAYSGWLRDLNSTMAP</sequence>
<proteinExistence type="predicted"/>
<accession>K0TFJ8</accession>
<dbReference type="EMBL" id="AGNL01002702">
    <property type="protein sequence ID" value="EJK75819.1"/>
    <property type="molecule type" value="Genomic_DNA"/>
</dbReference>
<dbReference type="Proteomes" id="UP000266841">
    <property type="component" value="Unassembled WGS sequence"/>
</dbReference>
<organism evidence="2 3">
    <name type="scientific">Thalassiosira oceanica</name>
    <name type="common">Marine diatom</name>
    <dbReference type="NCBI Taxonomy" id="159749"/>
    <lineage>
        <taxon>Eukaryota</taxon>
        <taxon>Sar</taxon>
        <taxon>Stramenopiles</taxon>
        <taxon>Ochrophyta</taxon>
        <taxon>Bacillariophyta</taxon>
        <taxon>Coscinodiscophyceae</taxon>
        <taxon>Thalassiosirophycidae</taxon>
        <taxon>Thalassiosirales</taxon>
        <taxon>Thalassiosiraceae</taxon>
        <taxon>Thalassiosira</taxon>
    </lineage>
</organism>
<evidence type="ECO:0000313" key="2">
    <source>
        <dbReference type="EMBL" id="EJK75819.1"/>
    </source>
</evidence>
<feature type="region of interest" description="Disordered" evidence="1">
    <location>
        <begin position="1"/>
        <end position="25"/>
    </location>
</feature>
<evidence type="ECO:0000313" key="3">
    <source>
        <dbReference type="Proteomes" id="UP000266841"/>
    </source>
</evidence>
<gene>
    <name evidence="2" type="ORF">THAOC_02443</name>
</gene>
<keyword evidence="3" id="KW-1185">Reference proteome</keyword>
<feature type="region of interest" description="Disordered" evidence="1">
    <location>
        <begin position="185"/>
        <end position="213"/>
    </location>
</feature>
<evidence type="ECO:0000256" key="1">
    <source>
        <dbReference type="SAM" id="MobiDB-lite"/>
    </source>
</evidence>
<dbReference type="AlphaFoldDB" id="K0TFJ8"/>
<feature type="non-terminal residue" evidence="2">
    <location>
        <position position="1"/>
    </location>
</feature>
<name>K0TFJ8_THAOC</name>